<dbReference type="KEGG" id="asip:AQUSIP_26060"/>
<dbReference type="Proteomes" id="UP000324194">
    <property type="component" value="Chromosome 2"/>
</dbReference>
<dbReference type="InterPro" id="IPR044922">
    <property type="entry name" value="DUF2063_N_sf"/>
</dbReference>
<organism evidence="2 3">
    <name type="scientific">Aquicella siphonis</name>
    <dbReference type="NCBI Taxonomy" id="254247"/>
    <lineage>
        <taxon>Bacteria</taxon>
        <taxon>Pseudomonadati</taxon>
        <taxon>Pseudomonadota</taxon>
        <taxon>Gammaproteobacteria</taxon>
        <taxon>Legionellales</taxon>
        <taxon>Coxiellaceae</taxon>
        <taxon>Aquicella</taxon>
    </lineage>
</organism>
<dbReference type="Pfam" id="PF09836">
    <property type="entry name" value="DUF2063"/>
    <property type="match status" value="1"/>
</dbReference>
<dbReference type="EMBL" id="LR699120">
    <property type="protein sequence ID" value="VVC77279.1"/>
    <property type="molecule type" value="Genomic_DNA"/>
</dbReference>
<evidence type="ECO:0000259" key="1">
    <source>
        <dbReference type="Pfam" id="PF09836"/>
    </source>
</evidence>
<dbReference type="AlphaFoldDB" id="A0A5E4PJL8"/>
<reference evidence="2 3" key="1">
    <citation type="submission" date="2019-08" db="EMBL/GenBank/DDBJ databases">
        <authorList>
            <person name="Guy L."/>
        </authorList>
    </citation>
    <scope>NUCLEOTIDE SEQUENCE [LARGE SCALE GENOMIC DNA]</scope>
    <source>
        <strain evidence="2 3">SGT-108</strain>
    </source>
</reference>
<proteinExistence type="predicted"/>
<name>A0A5E4PJL8_9COXI</name>
<dbReference type="Gene3D" id="1.10.150.690">
    <property type="entry name" value="DUF2063"/>
    <property type="match status" value="1"/>
</dbReference>
<gene>
    <name evidence="2" type="ORF">AQUSIP_26060</name>
</gene>
<dbReference type="OrthoDB" id="4146344at2"/>
<dbReference type="InterPro" id="IPR018640">
    <property type="entry name" value="DUF2063"/>
</dbReference>
<sequence>MSLQNAQAEFAEILFNDEEHADFLQPAQNMRIYRNNVQSTLGQTLLDIYPMINRLVGEDFFRITAKEYILKYPSRSSNLHDYGEYFSSFLAEYPPLHNLTYLAEVAEFEWTCHQLYFAADHGMMDIQKLESLSPDQYGHLHFTLHPACKLMKFHYPLLRILALCKGELSGTINVNEGGVNLLIARPEWDILLIPVSSAEFAFLAALQENYSITDALESALQLDPEFKMDEKLPEWVRHKIIVDFFSIHE</sequence>
<evidence type="ECO:0000313" key="3">
    <source>
        <dbReference type="Proteomes" id="UP000324194"/>
    </source>
</evidence>
<protein>
    <recommendedName>
        <fullName evidence="1">Putative DNA-binding domain-containing protein</fullName>
    </recommendedName>
</protein>
<dbReference type="RefSeq" id="WP_148340724.1">
    <property type="nucleotide sequence ID" value="NZ_LR699120.1"/>
</dbReference>
<keyword evidence="3" id="KW-1185">Reference proteome</keyword>
<accession>A0A5E4PJL8</accession>
<evidence type="ECO:0000313" key="2">
    <source>
        <dbReference type="EMBL" id="VVC77279.1"/>
    </source>
</evidence>
<feature type="domain" description="Putative DNA-binding" evidence="1">
    <location>
        <begin position="6"/>
        <end position="90"/>
    </location>
</feature>